<proteinExistence type="predicted"/>
<dbReference type="Proteomes" id="UP000614915">
    <property type="component" value="Unassembled WGS sequence"/>
</dbReference>
<evidence type="ECO:0000256" key="1">
    <source>
        <dbReference type="SAM" id="MobiDB-lite"/>
    </source>
</evidence>
<organism evidence="2 3">
    <name type="scientific">Micromonospora ureilytica</name>
    <dbReference type="NCBI Taxonomy" id="709868"/>
    <lineage>
        <taxon>Bacteria</taxon>
        <taxon>Bacillati</taxon>
        <taxon>Actinomycetota</taxon>
        <taxon>Actinomycetes</taxon>
        <taxon>Micromonosporales</taxon>
        <taxon>Micromonosporaceae</taxon>
        <taxon>Micromonospora</taxon>
    </lineage>
</organism>
<reference evidence="2 3" key="1">
    <citation type="submission" date="2020-11" db="EMBL/GenBank/DDBJ databases">
        <title>Sequencing the genomes of 1000 actinobacteria strains.</title>
        <authorList>
            <person name="Klenk H.-P."/>
        </authorList>
    </citation>
    <scope>NUCLEOTIDE SEQUENCE [LARGE SCALE GENOMIC DNA]</scope>
    <source>
        <strain evidence="2 3">DSM 101692</strain>
    </source>
</reference>
<name>A0ABS0JSR6_9ACTN</name>
<gene>
    <name evidence="2" type="ORF">IW248_006350</name>
</gene>
<dbReference type="EMBL" id="JADOTX010000001">
    <property type="protein sequence ID" value="MBG6070063.1"/>
    <property type="molecule type" value="Genomic_DNA"/>
</dbReference>
<protein>
    <submittedName>
        <fullName evidence="2">Uncharacterized protein</fullName>
    </submittedName>
</protein>
<comment type="caution">
    <text evidence="2">The sequence shown here is derived from an EMBL/GenBank/DDBJ whole genome shotgun (WGS) entry which is preliminary data.</text>
</comment>
<evidence type="ECO:0000313" key="2">
    <source>
        <dbReference type="EMBL" id="MBG6070063.1"/>
    </source>
</evidence>
<accession>A0ABS0JSR6</accession>
<keyword evidence="3" id="KW-1185">Reference proteome</keyword>
<dbReference type="RefSeq" id="WP_196929836.1">
    <property type="nucleotide sequence ID" value="NZ_JADOTX010000001.1"/>
</dbReference>
<sequence>MSTHQGPWSHGEHPADWAYRTGRVTAESRETWRAIYDNDPDEAGRTIAGLFPVLADPTVARLLAISAEQEQREQAVDDDEFAGLFPPAVRNGPDDLAEFAALFPPDNAGPDDLGDLAHLFPPRRR</sequence>
<feature type="region of interest" description="Disordered" evidence="1">
    <location>
        <begin position="105"/>
        <end position="125"/>
    </location>
</feature>
<evidence type="ECO:0000313" key="3">
    <source>
        <dbReference type="Proteomes" id="UP000614915"/>
    </source>
</evidence>